<evidence type="ECO:0000313" key="1">
    <source>
        <dbReference type="EMBL" id="CAF1142064.1"/>
    </source>
</evidence>
<comment type="caution">
    <text evidence="1">The sequence shown here is derived from an EMBL/GenBank/DDBJ whole genome shotgun (WGS) entry which is preliminary data.</text>
</comment>
<sequence>DEANEIIQTIKYLSEDFTELADILSSYLKISKRFDKL</sequence>
<dbReference type="EMBL" id="CAJNOC010010672">
    <property type="protein sequence ID" value="CAF1142064.1"/>
    <property type="molecule type" value="Genomic_DNA"/>
</dbReference>
<evidence type="ECO:0000313" key="2">
    <source>
        <dbReference type="Proteomes" id="UP000663879"/>
    </source>
</evidence>
<proteinExistence type="predicted"/>
<protein>
    <submittedName>
        <fullName evidence="1">Uncharacterized protein</fullName>
    </submittedName>
</protein>
<dbReference type="AlphaFoldDB" id="A0A814S392"/>
<dbReference type="Proteomes" id="UP000663879">
    <property type="component" value="Unassembled WGS sequence"/>
</dbReference>
<accession>A0A814S392</accession>
<organism evidence="1 2">
    <name type="scientific">Brachionus calyciflorus</name>
    <dbReference type="NCBI Taxonomy" id="104777"/>
    <lineage>
        <taxon>Eukaryota</taxon>
        <taxon>Metazoa</taxon>
        <taxon>Spiralia</taxon>
        <taxon>Gnathifera</taxon>
        <taxon>Rotifera</taxon>
        <taxon>Eurotatoria</taxon>
        <taxon>Monogononta</taxon>
        <taxon>Pseudotrocha</taxon>
        <taxon>Ploima</taxon>
        <taxon>Brachionidae</taxon>
        <taxon>Brachionus</taxon>
    </lineage>
</organism>
<keyword evidence="2" id="KW-1185">Reference proteome</keyword>
<gene>
    <name evidence="1" type="ORF">OXX778_LOCUS22935</name>
</gene>
<reference evidence="1" key="1">
    <citation type="submission" date="2021-02" db="EMBL/GenBank/DDBJ databases">
        <authorList>
            <person name="Nowell W R."/>
        </authorList>
    </citation>
    <scope>NUCLEOTIDE SEQUENCE</scope>
    <source>
        <strain evidence="1">Ploen Becks lab</strain>
    </source>
</reference>
<feature type="non-terminal residue" evidence="1">
    <location>
        <position position="1"/>
    </location>
</feature>
<name>A0A814S392_9BILA</name>